<accession>R0KCI6</accession>
<dbReference type="AlphaFoldDB" id="R0KCI6"/>
<sequence>MSQDTTMAPTVSNDDFVHDIVPNYNSPLELNIRAYIDTIPTALPSPTVQDPLYGRISPLLSPSQENSLSIHGFLDELNQAPDDELLAEPNQPTVSKTCSRLVLFRSYISHCLVLQSSANISERKPLTKKLSSELDKKYAKMRQLAFKAQQQAEALERRDLKARSEYWSGRACGGLRDWETAVKHFAVAIKLDVRNPTDKHIEPFREGLLPDEKNDVDFLLQYVTQRRDEWAQRKDKEEKRMHLQGFYIEDIDWEALKDPHWTPHRDFMMYSAKQQHSGVSGKPVNHVNSSADQWRPVLHDIEIRVVNQKLAVQDDKQYFRHTLTAEEWKYILRGDENTKKNLLRVQGMRKGKIEHKREISFLPSPRSIPSTHSSPKMARDLCSELEQAGFNSDEEEDMYGDDDEEEDEDEEDLGSEMDES</sequence>
<reference evidence="2 3" key="2">
    <citation type="journal article" date="2013" name="PLoS Genet.">
        <title>Comparative genome structure, secondary metabolite, and effector coding capacity across Cochliobolus pathogens.</title>
        <authorList>
            <person name="Condon B.J."/>
            <person name="Leng Y."/>
            <person name="Wu D."/>
            <person name="Bushley K.E."/>
            <person name="Ohm R.A."/>
            <person name="Otillar R."/>
            <person name="Martin J."/>
            <person name="Schackwitz W."/>
            <person name="Grimwood J."/>
            <person name="MohdZainudin N."/>
            <person name="Xue C."/>
            <person name="Wang R."/>
            <person name="Manning V.A."/>
            <person name="Dhillon B."/>
            <person name="Tu Z.J."/>
            <person name="Steffenson B.J."/>
            <person name="Salamov A."/>
            <person name="Sun H."/>
            <person name="Lowry S."/>
            <person name="LaButti K."/>
            <person name="Han J."/>
            <person name="Copeland A."/>
            <person name="Lindquist E."/>
            <person name="Barry K."/>
            <person name="Schmutz J."/>
            <person name="Baker S.E."/>
            <person name="Ciuffetti L.M."/>
            <person name="Grigoriev I.V."/>
            <person name="Zhong S."/>
            <person name="Turgeon B.G."/>
        </authorList>
    </citation>
    <scope>NUCLEOTIDE SEQUENCE [LARGE SCALE GENOMIC DNA]</scope>
    <source>
        <strain evidence="3">28A</strain>
    </source>
</reference>
<dbReference type="Proteomes" id="UP000016935">
    <property type="component" value="Unassembled WGS sequence"/>
</dbReference>
<proteinExistence type="predicted"/>
<gene>
    <name evidence="2" type="ORF">SETTUDRAFT_31380</name>
</gene>
<dbReference type="EMBL" id="KB908592">
    <property type="protein sequence ID" value="EOA87079.1"/>
    <property type="molecule type" value="Genomic_DNA"/>
</dbReference>
<feature type="region of interest" description="Disordered" evidence="1">
    <location>
        <begin position="362"/>
        <end position="420"/>
    </location>
</feature>
<dbReference type="GeneID" id="19403533"/>
<keyword evidence="3" id="KW-1185">Reference proteome</keyword>
<organism evidence="2 3">
    <name type="scientific">Exserohilum turcicum (strain 28A)</name>
    <name type="common">Northern leaf blight fungus</name>
    <name type="synonym">Setosphaeria turcica</name>
    <dbReference type="NCBI Taxonomy" id="671987"/>
    <lineage>
        <taxon>Eukaryota</taxon>
        <taxon>Fungi</taxon>
        <taxon>Dikarya</taxon>
        <taxon>Ascomycota</taxon>
        <taxon>Pezizomycotina</taxon>
        <taxon>Dothideomycetes</taxon>
        <taxon>Pleosporomycetidae</taxon>
        <taxon>Pleosporales</taxon>
        <taxon>Pleosporineae</taxon>
        <taxon>Pleosporaceae</taxon>
        <taxon>Exserohilum</taxon>
    </lineage>
</organism>
<dbReference type="OrthoDB" id="3801492at2759"/>
<evidence type="ECO:0000256" key="1">
    <source>
        <dbReference type="SAM" id="MobiDB-lite"/>
    </source>
</evidence>
<evidence type="ECO:0000313" key="3">
    <source>
        <dbReference type="Proteomes" id="UP000016935"/>
    </source>
</evidence>
<evidence type="ECO:0000313" key="2">
    <source>
        <dbReference type="EMBL" id="EOA87079.1"/>
    </source>
</evidence>
<protein>
    <submittedName>
        <fullName evidence="2">Uncharacterized protein</fullName>
    </submittedName>
</protein>
<dbReference type="HOGENOM" id="CLU_654104_0_0_1"/>
<name>R0KCI6_EXST2</name>
<reference evidence="2 3" key="1">
    <citation type="journal article" date="2012" name="PLoS Pathog.">
        <title>Diverse lifestyles and strategies of plant pathogenesis encoded in the genomes of eighteen Dothideomycetes fungi.</title>
        <authorList>
            <person name="Ohm R.A."/>
            <person name="Feau N."/>
            <person name="Henrissat B."/>
            <person name="Schoch C.L."/>
            <person name="Horwitz B.A."/>
            <person name="Barry K.W."/>
            <person name="Condon B.J."/>
            <person name="Copeland A.C."/>
            <person name="Dhillon B."/>
            <person name="Glaser F."/>
            <person name="Hesse C.N."/>
            <person name="Kosti I."/>
            <person name="LaButti K."/>
            <person name="Lindquist E.A."/>
            <person name="Lucas S."/>
            <person name="Salamov A.A."/>
            <person name="Bradshaw R.E."/>
            <person name="Ciuffetti L."/>
            <person name="Hamelin R.C."/>
            <person name="Kema G.H.J."/>
            <person name="Lawrence C."/>
            <person name="Scott J.A."/>
            <person name="Spatafora J.W."/>
            <person name="Turgeon B.G."/>
            <person name="de Wit P.J.G.M."/>
            <person name="Zhong S."/>
            <person name="Goodwin S.B."/>
            <person name="Grigoriev I.V."/>
        </authorList>
    </citation>
    <scope>NUCLEOTIDE SEQUENCE [LARGE SCALE GENOMIC DNA]</scope>
    <source>
        <strain evidence="3">28A</strain>
    </source>
</reference>
<dbReference type="RefSeq" id="XP_008025050.1">
    <property type="nucleotide sequence ID" value="XM_008026859.1"/>
</dbReference>
<feature type="compositionally biased region" description="Acidic residues" evidence="1">
    <location>
        <begin position="392"/>
        <end position="420"/>
    </location>
</feature>